<evidence type="ECO:0000256" key="1">
    <source>
        <dbReference type="ARBA" id="ARBA00012493"/>
    </source>
</evidence>
<dbReference type="InterPro" id="IPR050951">
    <property type="entry name" value="Retrovirus_Pol_polyprotein"/>
</dbReference>
<dbReference type="Gene3D" id="3.30.70.270">
    <property type="match status" value="4"/>
</dbReference>
<dbReference type="Pfam" id="PF17921">
    <property type="entry name" value="Integrase_H2C2"/>
    <property type="match status" value="1"/>
</dbReference>
<evidence type="ECO:0000259" key="10">
    <source>
        <dbReference type="PROSITE" id="PS50994"/>
    </source>
</evidence>
<dbReference type="PANTHER" id="PTHR37984">
    <property type="entry name" value="PROTEIN CBG26694"/>
    <property type="match status" value="1"/>
</dbReference>
<dbReference type="Pfam" id="PF08284">
    <property type="entry name" value="RVP_2"/>
    <property type="match status" value="1"/>
</dbReference>
<keyword evidence="5" id="KW-0255">Endonuclease</keyword>
<dbReference type="Gene3D" id="3.10.10.10">
    <property type="entry name" value="HIV Type 1 Reverse Transcriptase, subunit A, domain 1"/>
    <property type="match status" value="2"/>
</dbReference>
<dbReference type="Gene3D" id="2.40.70.10">
    <property type="entry name" value="Acid Proteases"/>
    <property type="match status" value="1"/>
</dbReference>
<feature type="compositionally biased region" description="Polar residues" evidence="8">
    <location>
        <begin position="305"/>
        <end position="314"/>
    </location>
</feature>
<evidence type="ECO:0000256" key="2">
    <source>
        <dbReference type="ARBA" id="ARBA00022679"/>
    </source>
</evidence>
<dbReference type="InterPro" id="IPR041588">
    <property type="entry name" value="Integrase_H2C2"/>
</dbReference>
<feature type="region of interest" description="Disordered" evidence="8">
    <location>
        <begin position="295"/>
        <end position="318"/>
    </location>
</feature>
<dbReference type="PROSITE" id="PS50994">
    <property type="entry name" value="INTEGRASE"/>
    <property type="match status" value="1"/>
</dbReference>
<keyword evidence="3" id="KW-0548">Nucleotidyltransferase</keyword>
<dbReference type="InterPro" id="IPR000477">
    <property type="entry name" value="RT_dom"/>
</dbReference>
<dbReference type="InterPro" id="IPR054465">
    <property type="entry name" value="Integrase_p58-like_C"/>
</dbReference>
<dbReference type="EC" id="2.7.7.49" evidence="1"/>
<evidence type="ECO:0000256" key="6">
    <source>
        <dbReference type="ARBA" id="ARBA00022801"/>
    </source>
</evidence>
<dbReference type="Pfam" id="PF03732">
    <property type="entry name" value="Retrotrans_gag"/>
    <property type="match status" value="1"/>
</dbReference>
<dbReference type="CDD" id="cd01647">
    <property type="entry name" value="RT_LTR"/>
    <property type="match status" value="2"/>
</dbReference>
<evidence type="ECO:0000256" key="8">
    <source>
        <dbReference type="SAM" id="MobiDB-lite"/>
    </source>
</evidence>
<dbReference type="SUPFAM" id="SSF53098">
    <property type="entry name" value="Ribonuclease H-like"/>
    <property type="match status" value="1"/>
</dbReference>
<dbReference type="PROSITE" id="PS50878">
    <property type="entry name" value="RT_POL"/>
    <property type="match status" value="1"/>
</dbReference>
<keyword evidence="7" id="KW-0695">RNA-directed DNA polymerase</keyword>
<dbReference type="CDD" id="cd00303">
    <property type="entry name" value="retropepsin_like"/>
    <property type="match status" value="1"/>
</dbReference>
<dbReference type="Pfam" id="PF22938">
    <property type="entry name" value="Integrase_p58_C"/>
    <property type="match status" value="1"/>
</dbReference>
<evidence type="ECO:0000313" key="12">
    <source>
        <dbReference type="Proteomes" id="UP001235939"/>
    </source>
</evidence>
<protein>
    <recommendedName>
        <fullName evidence="1">RNA-directed DNA polymerase</fullName>
        <ecNumber evidence="1">2.7.7.49</ecNumber>
    </recommendedName>
</protein>
<keyword evidence="6" id="KW-0378">Hydrolase</keyword>
<dbReference type="Gene3D" id="3.30.420.10">
    <property type="entry name" value="Ribonuclease H-like superfamily/Ribonuclease H"/>
    <property type="match status" value="1"/>
</dbReference>
<evidence type="ECO:0000313" key="11">
    <source>
        <dbReference type="EMBL" id="UYV79761.1"/>
    </source>
</evidence>
<dbReference type="Proteomes" id="UP001235939">
    <property type="component" value="Chromosome 18"/>
</dbReference>
<dbReference type="CDD" id="cd09274">
    <property type="entry name" value="RNase_HI_RT_Ty3"/>
    <property type="match status" value="2"/>
</dbReference>
<dbReference type="Pfam" id="PF17917">
    <property type="entry name" value="RT_RNaseH"/>
    <property type="match status" value="2"/>
</dbReference>
<organism evidence="11 12">
    <name type="scientific">Cordylochernes scorpioides</name>
    <dbReference type="NCBI Taxonomy" id="51811"/>
    <lineage>
        <taxon>Eukaryota</taxon>
        <taxon>Metazoa</taxon>
        <taxon>Ecdysozoa</taxon>
        <taxon>Arthropoda</taxon>
        <taxon>Chelicerata</taxon>
        <taxon>Arachnida</taxon>
        <taxon>Pseudoscorpiones</taxon>
        <taxon>Cheliferoidea</taxon>
        <taxon>Chernetidae</taxon>
        <taxon>Cordylochernes</taxon>
    </lineage>
</organism>
<name>A0ABY6LF46_9ARAC</name>
<proteinExistence type="predicted"/>
<feature type="domain" description="Reverse transcriptase" evidence="9">
    <location>
        <begin position="613"/>
        <end position="792"/>
    </location>
</feature>
<dbReference type="PANTHER" id="PTHR37984:SF5">
    <property type="entry name" value="PROTEIN NYNRIN-LIKE"/>
    <property type="match status" value="1"/>
</dbReference>
<evidence type="ECO:0000256" key="7">
    <source>
        <dbReference type="ARBA" id="ARBA00022918"/>
    </source>
</evidence>
<dbReference type="InterPro" id="IPR005162">
    <property type="entry name" value="Retrotrans_gag_dom"/>
</dbReference>
<dbReference type="InterPro" id="IPR012337">
    <property type="entry name" value="RNaseH-like_sf"/>
</dbReference>
<dbReference type="Gene3D" id="3.10.20.370">
    <property type="match status" value="1"/>
</dbReference>
<evidence type="ECO:0000256" key="3">
    <source>
        <dbReference type="ARBA" id="ARBA00022695"/>
    </source>
</evidence>
<reference evidence="11 12" key="1">
    <citation type="submission" date="2022-01" db="EMBL/GenBank/DDBJ databases">
        <title>A chromosomal length assembly of Cordylochernes scorpioides.</title>
        <authorList>
            <person name="Zeh D."/>
            <person name="Zeh J."/>
        </authorList>
    </citation>
    <scope>NUCLEOTIDE SEQUENCE [LARGE SCALE GENOMIC DNA]</scope>
    <source>
        <strain evidence="11">IN4F17</strain>
        <tissue evidence="11">Whole Body</tissue>
    </source>
</reference>
<dbReference type="InterPro" id="IPR043128">
    <property type="entry name" value="Rev_trsase/Diguanyl_cyclase"/>
</dbReference>
<dbReference type="Gene3D" id="1.10.340.70">
    <property type="match status" value="1"/>
</dbReference>
<feature type="non-terminal residue" evidence="11">
    <location>
        <position position="1872"/>
    </location>
</feature>
<evidence type="ECO:0000259" key="9">
    <source>
        <dbReference type="PROSITE" id="PS50878"/>
    </source>
</evidence>
<keyword evidence="2" id="KW-0808">Transferase</keyword>
<dbReference type="InterPro" id="IPR021109">
    <property type="entry name" value="Peptidase_aspartic_dom_sf"/>
</dbReference>
<dbReference type="InterPro" id="IPR041373">
    <property type="entry name" value="RT_RNaseH"/>
</dbReference>
<dbReference type="SUPFAM" id="SSF56672">
    <property type="entry name" value="DNA/RNA polymerases"/>
    <property type="match status" value="2"/>
</dbReference>
<dbReference type="InterPro" id="IPR036397">
    <property type="entry name" value="RNaseH_sf"/>
</dbReference>
<accession>A0ABY6LF46</accession>
<gene>
    <name evidence="11" type="ORF">LAZ67_18000581</name>
</gene>
<keyword evidence="12" id="KW-1185">Reference proteome</keyword>
<evidence type="ECO:0000256" key="4">
    <source>
        <dbReference type="ARBA" id="ARBA00022722"/>
    </source>
</evidence>
<dbReference type="InterPro" id="IPR001584">
    <property type="entry name" value="Integrase_cat-core"/>
</dbReference>
<dbReference type="InterPro" id="IPR043502">
    <property type="entry name" value="DNA/RNA_pol_sf"/>
</dbReference>
<dbReference type="Pfam" id="PF00078">
    <property type="entry name" value="RVT_1"/>
    <property type="match status" value="1"/>
</dbReference>
<evidence type="ECO:0000256" key="5">
    <source>
        <dbReference type="ARBA" id="ARBA00022759"/>
    </source>
</evidence>
<sequence>MLGTDTITDTSVRRSRRLEGLEPRFDFDEKNKPIRKMSISAGVNTGVNTCKHLTRNPTVFSGNGTEDCGKWMKDYERIARSNCWDATMKLANAPFFLEGTAGQWYDNNEEGMDSWDMFKEMFSRTFENSGVLLRRAKDNLQSRAQKSTESCESYIQDVLSLCRQVNPDMSKEEKVAHLMKGVVEDVYQVILIKEIDTVEAFVDWCRKVEACKQRRIGKPRFERLLNVASIEQPNSSSLEDLIRRIVREEIKSALHSEPIVPEVNSLKKMIHEEVERNLTPIAQQGPYYQEQRRQFEGPAKPPPYYQQQSPTRLTTARRKTDEWRTVDNIPVCFQCGRPGHVASDAGMTLRVADGKYIVSRGRCTLRLEINGLVQPFEFIVLPSCSHDIILGWDFLEASRAIIDCGSAEILLEKAELPEDSSSIFQTVAADDSFIIPAGSTKQINVISEAILGVSDVVMEPSRILFLERDLMVPASIFAVQHGKGRIWITNIGTCDPTVPKGMCIGEIQVLEEGQLAVIGDASDTNRQGILGQENSPNIASMISPDLSMLERTRICSILGSFSGLFEFNKFPSNLTSTAKHKINTEDHPPIKRRPYRVSQVERQTIQNEVDKMLKGGIVQLSESPWSSPVVLVKKKNGSWRFCVGYRHLNKITKKDVYPLPRIDDTLDCLRGASYYSSMDLRSGYWQIEVDEADREKTAFITPDGLYEFKVMPFGLCNAPATFERMMDTLLRGLKWSMCLCYLDDIIVFSPTFDEHVRRLELVLRCLSKAGLVLNPDKCLFGTKRLSIFGHLVDGEGVHPDPGKVDAMSKFPTPKSLTDVRSFIGMCSYYRRFIKNFAQKAEPLHRLLRKDTRFEWGPDQRQANESLKLALASEPVLAHFDEKYATELHTDASGFGIGAVLVQVQGGSEKPIGYASRTLSTAEKNYSTTERECLAAIWAIGKFRPYLFGRSFTIVTDHHSLCWLSGLKDPSGRLARWALRLQEYNVNVVYKNGRKHQDADCLSRNPIEANNPGESEDDIPTLAALTDIVAEQRKDPVIVRISEECSRNDQNRFKIINGALYKRNFDPVGQPWLLVIPRHLRPDVFRSLHDNPTAGHLGLAKTHDRIRRKYFWPGLLRSIRKYVGHCRECQRRKHAPLRPPGLLQPMPPTSVPFQRVGIDLLGRFPISHLGNKWIIVCTDYLTRYAITRALPSADAQQVAKFVLEDVVLKHGAPREIITDRGRVFQSKLISELMGLCSSAQRFTTAYHPQTNGLTERLNKTLADMMSMYVDVEQKEWDVILPFITFAYNTAKQDTTGFTPFSLIHRREAETTLDTLFPLLKDEDQEDYNREIVTRAEETRQLARLHTLRAQEGNKRLYDAKHREVSYQPGDKVWIFIPVRKIGISEKLIKRYFSPYRVTRRISDVTYEVESLDTTNRRRKPKEIVHVVRMKNYRDPDEQLDLPEDEPAENFPSVCGFFRIRVPKFEVDFLLKLDCNVIRSKPYSTSEYKRKWISNKIKEMLDRGIIVPSTSEFASPCVLAQKKDSSFRLCQDYRRLNQETHLDPFPSIDRIIDRFGGCHYFTKIDLRDGFWQIGLTIESRKFSAFVTQEEECAALSYKILTRLAKFDMTINLGKCQFCVPQVELLGRIINDDFKHMKDQVIEKVKNMRRPYNLKSLQCFTGLTGHFRPYIPNYAMIIRPLDALKRKDSIFKWTEECEESYLKLLTLITSNPILRIPDGSLQYELSTDASYYGTGAVLYQRDITEKKNRQLRVINFYLYMFTRAEQNCSVTEKECLAVLKAVEHFRAYLECKSFTVHTDHRALTQLLSCGNLRDRLARWQLFLSSFEMNINHRSGKELQDADALSRLAIDSPTDPNESILWTNHRSIDLKLGDNN</sequence>
<keyword evidence="4" id="KW-0540">Nuclease</keyword>
<feature type="domain" description="Integrase catalytic" evidence="10">
    <location>
        <begin position="1147"/>
        <end position="1306"/>
    </location>
</feature>
<dbReference type="EMBL" id="CP092880">
    <property type="protein sequence ID" value="UYV79761.1"/>
    <property type="molecule type" value="Genomic_DNA"/>
</dbReference>